<protein>
    <submittedName>
        <fullName evidence="5">MarR family transcriptional regulator</fullName>
    </submittedName>
</protein>
<dbReference type="PROSITE" id="PS50995">
    <property type="entry name" value="HTH_MARR_2"/>
    <property type="match status" value="1"/>
</dbReference>
<proteinExistence type="predicted"/>
<dbReference type="InterPro" id="IPR039422">
    <property type="entry name" value="MarR/SlyA-like"/>
</dbReference>
<dbReference type="PANTHER" id="PTHR33164">
    <property type="entry name" value="TRANSCRIPTIONAL REGULATOR, MARR FAMILY"/>
    <property type="match status" value="1"/>
</dbReference>
<dbReference type="OrthoDB" id="122135at2"/>
<dbReference type="PROSITE" id="PS01117">
    <property type="entry name" value="HTH_MARR_1"/>
    <property type="match status" value="1"/>
</dbReference>
<sequence>MTTSRQHTEALGRILELVVVLSDDMTRSLAAQGLTDARAHLLWELHHRGPSTQRVLADALRVSPRNITGLVDALAATGFVTREPHPTDRRATLVSFTEHGAAVTAAMERDQHEFARILFDGMPDDRFTALVEGLDDLLARLRAHGVSIDASREATDPESEAGR</sequence>
<evidence type="ECO:0000256" key="2">
    <source>
        <dbReference type="ARBA" id="ARBA00023125"/>
    </source>
</evidence>
<dbReference type="SMART" id="SM00347">
    <property type="entry name" value="HTH_MARR"/>
    <property type="match status" value="1"/>
</dbReference>
<keyword evidence="1" id="KW-0805">Transcription regulation</keyword>
<dbReference type="InterPro" id="IPR036388">
    <property type="entry name" value="WH-like_DNA-bd_sf"/>
</dbReference>
<dbReference type="Pfam" id="PF01047">
    <property type="entry name" value="MarR"/>
    <property type="match status" value="1"/>
</dbReference>
<dbReference type="AlphaFoldDB" id="A0A418KG98"/>
<dbReference type="InterPro" id="IPR036390">
    <property type="entry name" value="WH_DNA-bd_sf"/>
</dbReference>
<dbReference type="PANTHER" id="PTHR33164:SF43">
    <property type="entry name" value="HTH-TYPE TRANSCRIPTIONAL REPRESSOR YETL"/>
    <property type="match status" value="1"/>
</dbReference>
<organism evidence="5 6">
    <name type="scientific">Jiangella rhizosphaerae</name>
    <dbReference type="NCBI Taxonomy" id="2293569"/>
    <lineage>
        <taxon>Bacteria</taxon>
        <taxon>Bacillati</taxon>
        <taxon>Actinomycetota</taxon>
        <taxon>Actinomycetes</taxon>
        <taxon>Jiangellales</taxon>
        <taxon>Jiangellaceae</taxon>
        <taxon>Jiangella</taxon>
    </lineage>
</organism>
<dbReference type="SUPFAM" id="SSF46785">
    <property type="entry name" value="Winged helix' DNA-binding domain"/>
    <property type="match status" value="1"/>
</dbReference>
<keyword evidence="3" id="KW-0804">Transcription</keyword>
<evidence type="ECO:0000313" key="6">
    <source>
        <dbReference type="Proteomes" id="UP000284057"/>
    </source>
</evidence>
<comment type="caution">
    <text evidence="5">The sequence shown here is derived from an EMBL/GenBank/DDBJ whole genome shotgun (WGS) entry which is preliminary data.</text>
</comment>
<dbReference type="PRINTS" id="PR00598">
    <property type="entry name" value="HTHMARR"/>
</dbReference>
<evidence type="ECO:0000259" key="4">
    <source>
        <dbReference type="PROSITE" id="PS50995"/>
    </source>
</evidence>
<evidence type="ECO:0000256" key="3">
    <source>
        <dbReference type="ARBA" id="ARBA00023163"/>
    </source>
</evidence>
<evidence type="ECO:0000256" key="1">
    <source>
        <dbReference type="ARBA" id="ARBA00023015"/>
    </source>
</evidence>
<evidence type="ECO:0000313" key="5">
    <source>
        <dbReference type="EMBL" id="RIQ11019.1"/>
    </source>
</evidence>
<reference evidence="5 6" key="1">
    <citation type="submission" date="2018-09" db="EMBL/GenBank/DDBJ databases">
        <title>Isolation, diversity and antifungal activity of actinobacteria from wheat.</title>
        <authorList>
            <person name="Han C."/>
        </authorList>
    </citation>
    <scope>NUCLEOTIDE SEQUENCE [LARGE SCALE GENOMIC DNA]</scope>
    <source>
        <strain evidence="5 6">NEAU-YY265</strain>
    </source>
</reference>
<dbReference type="InterPro" id="IPR000835">
    <property type="entry name" value="HTH_MarR-typ"/>
</dbReference>
<dbReference type="RefSeq" id="WP_119663377.1">
    <property type="nucleotide sequence ID" value="NZ_QUAL01000437.1"/>
</dbReference>
<dbReference type="InterPro" id="IPR023187">
    <property type="entry name" value="Tscrpt_reg_MarR-type_CS"/>
</dbReference>
<dbReference type="GO" id="GO:0006950">
    <property type="term" value="P:response to stress"/>
    <property type="evidence" value="ECO:0007669"/>
    <property type="project" value="TreeGrafter"/>
</dbReference>
<dbReference type="Proteomes" id="UP000284057">
    <property type="component" value="Unassembled WGS sequence"/>
</dbReference>
<feature type="domain" description="HTH marR-type" evidence="4">
    <location>
        <begin position="7"/>
        <end position="143"/>
    </location>
</feature>
<name>A0A418KG98_9ACTN</name>
<gene>
    <name evidence="5" type="ORF">DY240_30345</name>
</gene>
<keyword evidence="6" id="KW-1185">Reference proteome</keyword>
<keyword evidence="2" id="KW-0238">DNA-binding</keyword>
<accession>A0A418KG98</accession>
<dbReference type="GO" id="GO:0003700">
    <property type="term" value="F:DNA-binding transcription factor activity"/>
    <property type="evidence" value="ECO:0007669"/>
    <property type="project" value="InterPro"/>
</dbReference>
<dbReference type="GO" id="GO:0003677">
    <property type="term" value="F:DNA binding"/>
    <property type="evidence" value="ECO:0007669"/>
    <property type="project" value="UniProtKB-KW"/>
</dbReference>
<dbReference type="EMBL" id="QUAL01000437">
    <property type="protein sequence ID" value="RIQ11019.1"/>
    <property type="molecule type" value="Genomic_DNA"/>
</dbReference>
<dbReference type="Gene3D" id="1.10.10.10">
    <property type="entry name" value="Winged helix-like DNA-binding domain superfamily/Winged helix DNA-binding domain"/>
    <property type="match status" value="1"/>
</dbReference>